<keyword evidence="2" id="KW-1185">Reference proteome</keyword>
<dbReference type="AlphaFoldDB" id="D7KQW4"/>
<dbReference type="Gramene" id="Al_scaffold_0002_899">
    <property type="protein sequence ID" value="Al_scaffold_0002_899"/>
    <property type="gene ID" value="Al_scaffold_0002_899"/>
</dbReference>
<reference evidence="2" key="1">
    <citation type="journal article" date="2011" name="Nat. Genet.">
        <title>The Arabidopsis lyrata genome sequence and the basis of rapid genome size change.</title>
        <authorList>
            <person name="Hu T.T."/>
            <person name="Pattyn P."/>
            <person name="Bakker E.G."/>
            <person name="Cao J."/>
            <person name="Cheng J.-F."/>
            <person name="Clark R.M."/>
            <person name="Fahlgren N."/>
            <person name="Fawcett J.A."/>
            <person name="Grimwood J."/>
            <person name="Gundlach H."/>
            <person name="Haberer G."/>
            <person name="Hollister J.D."/>
            <person name="Ossowski S."/>
            <person name="Ottilar R.P."/>
            <person name="Salamov A.A."/>
            <person name="Schneeberger K."/>
            <person name="Spannagl M."/>
            <person name="Wang X."/>
            <person name="Yang L."/>
            <person name="Nasrallah M.E."/>
            <person name="Bergelson J."/>
            <person name="Carrington J.C."/>
            <person name="Gaut B.S."/>
            <person name="Schmutz J."/>
            <person name="Mayer K.F.X."/>
            <person name="Van de Peer Y."/>
            <person name="Grigoriev I.V."/>
            <person name="Nordborg M."/>
            <person name="Weigel D."/>
            <person name="Guo Y.-L."/>
        </authorList>
    </citation>
    <scope>NUCLEOTIDE SEQUENCE [LARGE SCALE GENOMIC DNA]</scope>
    <source>
        <strain evidence="2">cv. MN47</strain>
    </source>
</reference>
<dbReference type="HOGENOM" id="CLU_910840_0_0_1"/>
<dbReference type="EMBL" id="GL348714">
    <property type="protein sequence ID" value="EFH63083.1"/>
    <property type="molecule type" value="Genomic_DNA"/>
</dbReference>
<evidence type="ECO:0000313" key="2">
    <source>
        <dbReference type="Proteomes" id="UP000008694"/>
    </source>
</evidence>
<organism evidence="2">
    <name type="scientific">Arabidopsis lyrata subsp. lyrata</name>
    <name type="common">Lyre-leaved rock-cress</name>
    <dbReference type="NCBI Taxonomy" id="81972"/>
    <lineage>
        <taxon>Eukaryota</taxon>
        <taxon>Viridiplantae</taxon>
        <taxon>Streptophyta</taxon>
        <taxon>Embryophyta</taxon>
        <taxon>Tracheophyta</taxon>
        <taxon>Spermatophyta</taxon>
        <taxon>Magnoliopsida</taxon>
        <taxon>eudicotyledons</taxon>
        <taxon>Gunneridae</taxon>
        <taxon>Pentapetalae</taxon>
        <taxon>rosids</taxon>
        <taxon>malvids</taxon>
        <taxon>Brassicales</taxon>
        <taxon>Brassicaceae</taxon>
        <taxon>Camelineae</taxon>
        <taxon>Arabidopsis</taxon>
    </lineage>
</organism>
<protein>
    <submittedName>
        <fullName evidence="1">Predicted protein</fullName>
    </submittedName>
</protein>
<name>D7KQW4_ARALL</name>
<feature type="non-terminal residue" evidence="1">
    <location>
        <position position="1"/>
    </location>
</feature>
<evidence type="ECO:0000313" key="1">
    <source>
        <dbReference type="EMBL" id="EFH63083.1"/>
    </source>
</evidence>
<proteinExistence type="predicted"/>
<sequence>IVRYQFTETAQFAFRLMYWLVFNSSYLRSAPLLGFSSFDRIRRRSQREREIEKWLWLWVEQCPAYPEKFYAAASYIALEGFDSSTNDTALILYKQATVGPCIWSKANEKKSVMKLKIKHDCCNGSWSRKKISFERVILLEKIKIPSKFLVKTGLIFQCNKVKPRYRALFSYLVETSELVVKKYNFDQVYWNRMLKLSTDAKEKLEFSLPPVVNWPRRRIMQIKFVPTLLRFGKLLQQGSGLLLLLDFYPYLLGFCRLGLHLFQAAPLSSSSSCKRLAISSGESAMLGSSTISLPRHPHLRPPSTVR</sequence>
<dbReference type="STRING" id="81972.D7KQW4"/>
<dbReference type="Proteomes" id="UP000008694">
    <property type="component" value="Unassembled WGS sequence"/>
</dbReference>
<accession>D7KQW4</accession>
<gene>
    <name evidence="1" type="ORF">ARALYDRAFT_675749</name>
</gene>